<organism evidence="1">
    <name type="scientific">Lutzomyia longipalpis</name>
    <name type="common">Sand fly</name>
    <dbReference type="NCBI Taxonomy" id="7200"/>
    <lineage>
        <taxon>Eukaryota</taxon>
        <taxon>Metazoa</taxon>
        <taxon>Ecdysozoa</taxon>
        <taxon>Arthropoda</taxon>
        <taxon>Hexapoda</taxon>
        <taxon>Insecta</taxon>
        <taxon>Pterygota</taxon>
        <taxon>Neoptera</taxon>
        <taxon>Endopterygota</taxon>
        <taxon>Diptera</taxon>
        <taxon>Nematocera</taxon>
        <taxon>Psychodoidea</taxon>
        <taxon>Psychodidae</taxon>
        <taxon>Lutzomyia</taxon>
        <taxon>Lutzomyia</taxon>
    </lineage>
</organism>
<name>A0A7G3B5Q4_LUTLO</name>
<dbReference type="EMBL" id="GITU01011077">
    <property type="protein sequence ID" value="MBC1179780.1"/>
    <property type="molecule type" value="Transcribed_RNA"/>
</dbReference>
<accession>A0A7G3B5Q4</accession>
<reference evidence="1" key="1">
    <citation type="journal article" date="2020" name="BMC">
        <title>Leishmania infection induces a limited differential gene expression in the sand fly midgut.</title>
        <authorList>
            <person name="Coutinho-Abreu I.V."/>
            <person name="Serafim T.D."/>
            <person name="Meneses C."/>
            <person name="Kamhawi S."/>
            <person name="Oliveira F."/>
            <person name="Valenzuela J.G."/>
        </authorList>
    </citation>
    <scope>NUCLEOTIDE SEQUENCE</scope>
    <source>
        <strain evidence="1">Jacobina</strain>
        <tissue evidence="1">Midgut</tissue>
    </source>
</reference>
<proteinExistence type="predicted"/>
<evidence type="ECO:0000313" key="1">
    <source>
        <dbReference type="EMBL" id="MBC1179780.1"/>
    </source>
</evidence>
<dbReference type="AlphaFoldDB" id="A0A7G3B5Q4"/>
<sequence length="106" mass="11803">MSFSRCSLLSVSWGRTAFTVPSHRTPPINRKHFRLSSTVFRVSMTVLCSLRSISYSAILFAKTLCSLRSLWNSAKTSSAVLAFVAGFFDDSLAIFTPKKENTKFPS</sequence>
<protein>
    <submittedName>
        <fullName evidence="1">Uncharacterized protein</fullName>
    </submittedName>
</protein>